<feature type="compositionally biased region" description="Basic residues" evidence="1">
    <location>
        <begin position="194"/>
        <end position="204"/>
    </location>
</feature>
<proteinExistence type="evidence at transcript level"/>
<sequence>MGRKIKGRKHHGVRDPEAQREAREAKFKGKINAAPGNPDDQEIPRKLMMISKFMSTKGVKKRVVSSKSQPQAKVVRKKKLLDSGPSQKSLNGEKGAEPLRNVPRFTQSPGESEYQFLRRVDQKVKEVIRRQSYEKKFNVEVTEDPVTGKNVIKAREKDENELAKEEKKRKKIMKKKGIIIRTKEEKRRIQRERQKLRKLKKKGKLPLSDEDDNEDSDVEIRNSKEDKNRLRDFSELQDHVAFNEVVHAPPSITHKNNKIDTNLKNPELRKPASKGGLLVEAILKGTKQNTISKNKKKNVPAISLAQKQMLETERSRVIEQCRALKILKYKGKNAA</sequence>
<dbReference type="OrthoDB" id="5876637at2759"/>
<accession>C1BSG1</accession>
<feature type="compositionally biased region" description="Basic and acidic residues" evidence="1">
    <location>
        <begin position="157"/>
        <end position="166"/>
    </location>
</feature>
<organism evidence="2">
    <name type="scientific">Lepeophtheirus salmonis</name>
    <name type="common">Salmon louse</name>
    <name type="synonym">Caligus salmonis</name>
    <dbReference type="NCBI Taxonomy" id="72036"/>
    <lineage>
        <taxon>Eukaryota</taxon>
        <taxon>Metazoa</taxon>
        <taxon>Ecdysozoa</taxon>
        <taxon>Arthropoda</taxon>
        <taxon>Crustacea</taxon>
        <taxon>Multicrustacea</taxon>
        <taxon>Hexanauplia</taxon>
        <taxon>Copepoda</taxon>
        <taxon>Siphonostomatoida</taxon>
        <taxon>Caligidae</taxon>
        <taxon>Lepeophtheirus</taxon>
    </lineage>
</organism>
<dbReference type="PANTHER" id="PTHR21838">
    <property type="entry name" value="COILED-COIL DOMAIN-CONTAINING PROTEIN 137"/>
    <property type="match status" value="1"/>
</dbReference>
<feature type="compositionally biased region" description="Basic and acidic residues" evidence="1">
    <location>
        <begin position="218"/>
        <end position="232"/>
    </location>
</feature>
<reference evidence="2" key="1">
    <citation type="submission" date="2009-06" db="EMBL/GenBank/DDBJ databases">
        <title>Lepeophtheirus salmonis ESTs and full-length cDNAs.</title>
        <authorList>
            <person name="Yasuike M."/>
            <person name="von Schalburg K."/>
            <person name="Cooper G."/>
            <person name="Leong J."/>
            <person name="Jones S.R.M."/>
            <person name="Koop B.F."/>
        </authorList>
    </citation>
    <scope>NUCLEOTIDE SEQUENCE</scope>
    <source>
        <strain evidence="2">Pacific form</strain>
        <tissue evidence="2">Whole</tissue>
    </source>
</reference>
<feature type="compositionally biased region" description="Basic residues" evidence="1">
    <location>
        <begin position="167"/>
        <end position="178"/>
    </location>
</feature>
<gene>
    <name evidence="2" type="primary">CC137</name>
</gene>
<dbReference type="PANTHER" id="PTHR21838:SF2">
    <property type="entry name" value="COILED-COIL DOMAIN-CONTAINING PROTEIN 137"/>
    <property type="match status" value="1"/>
</dbReference>
<evidence type="ECO:0000256" key="1">
    <source>
        <dbReference type="SAM" id="MobiDB-lite"/>
    </source>
</evidence>
<dbReference type="AlphaFoldDB" id="C1BSG1"/>
<feature type="region of interest" description="Disordered" evidence="1">
    <location>
        <begin position="1"/>
        <end position="42"/>
    </location>
</feature>
<name>C1BSG1_LEPSM</name>
<feature type="compositionally biased region" description="Basic and acidic residues" evidence="1">
    <location>
        <begin position="181"/>
        <end position="193"/>
    </location>
</feature>
<dbReference type="InterPro" id="IPR026680">
    <property type="entry name" value="CCDC137"/>
</dbReference>
<feature type="region of interest" description="Disordered" evidence="1">
    <location>
        <begin position="59"/>
        <end position="111"/>
    </location>
</feature>
<evidence type="ECO:0000313" key="2">
    <source>
        <dbReference type="EMBL" id="ACO11964.1"/>
    </source>
</evidence>
<feature type="compositionally biased region" description="Acidic residues" evidence="1">
    <location>
        <begin position="208"/>
        <end position="217"/>
    </location>
</feature>
<feature type="region of interest" description="Disordered" evidence="1">
    <location>
        <begin position="157"/>
        <end position="232"/>
    </location>
</feature>
<dbReference type="GO" id="GO:0005634">
    <property type="term" value="C:nucleus"/>
    <property type="evidence" value="ECO:0007669"/>
    <property type="project" value="TreeGrafter"/>
</dbReference>
<feature type="compositionally biased region" description="Basic residues" evidence="1">
    <location>
        <begin position="1"/>
        <end position="12"/>
    </location>
</feature>
<dbReference type="EMBL" id="BT077540">
    <property type="protein sequence ID" value="ACO11964.1"/>
    <property type="molecule type" value="mRNA"/>
</dbReference>
<feature type="compositionally biased region" description="Basic and acidic residues" evidence="1">
    <location>
        <begin position="13"/>
        <end position="27"/>
    </location>
</feature>
<feature type="region of interest" description="Disordered" evidence="1">
    <location>
        <begin position="247"/>
        <end position="271"/>
    </location>
</feature>
<protein>
    <submittedName>
        <fullName evidence="2">Coiled-coil domain-containing protein 137</fullName>
    </submittedName>
</protein>